<feature type="transmembrane region" description="Helical" evidence="9">
    <location>
        <begin position="480"/>
        <end position="502"/>
    </location>
</feature>
<dbReference type="PROSITE" id="PS51328">
    <property type="entry name" value="L_LECTIN_LIKE"/>
    <property type="match status" value="1"/>
</dbReference>
<dbReference type="Pfam" id="PF03388">
    <property type="entry name" value="Lectin_leg-like"/>
    <property type="match status" value="1"/>
</dbReference>
<feature type="compositionally biased region" description="Basic and acidic residues" evidence="8">
    <location>
        <begin position="293"/>
        <end position="308"/>
    </location>
</feature>
<gene>
    <name evidence="11" type="ORF">PHAECO_LOCUS625</name>
</gene>
<keyword evidence="5 9" id="KW-1133">Transmembrane helix</keyword>
<dbReference type="GO" id="GO:0033116">
    <property type="term" value="C:endoplasmic reticulum-Golgi intermediate compartment membrane"/>
    <property type="evidence" value="ECO:0007669"/>
    <property type="project" value="UniProtKB-SubCell"/>
</dbReference>
<keyword evidence="6 9" id="KW-0472">Membrane</keyword>
<evidence type="ECO:0000256" key="3">
    <source>
        <dbReference type="ARBA" id="ARBA00022729"/>
    </source>
</evidence>
<dbReference type="AlphaFoldDB" id="A0A9P0GMD2"/>
<keyword evidence="4" id="KW-0430">Lectin</keyword>
<accession>A0A9P0GMD2</accession>
<reference evidence="11" key="1">
    <citation type="submission" date="2022-01" db="EMBL/GenBank/DDBJ databases">
        <authorList>
            <person name="King R."/>
        </authorList>
    </citation>
    <scope>NUCLEOTIDE SEQUENCE</scope>
</reference>
<dbReference type="GO" id="GO:0030134">
    <property type="term" value="C:COPII-coated ER to Golgi transport vesicle"/>
    <property type="evidence" value="ECO:0007669"/>
    <property type="project" value="TreeGrafter"/>
</dbReference>
<dbReference type="OrthoDB" id="10265193at2759"/>
<dbReference type="CDD" id="cd06902">
    <property type="entry name" value="lectin_ERGIC-53_ERGL"/>
    <property type="match status" value="1"/>
</dbReference>
<evidence type="ECO:0000256" key="6">
    <source>
        <dbReference type="ARBA" id="ARBA00023136"/>
    </source>
</evidence>
<dbReference type="PANTHER" id="PTHR12223">
    <property type="entry name" value="VESICULAR MANNOSE-BINDING LECTIN"/>
    <property type="match status" value="1"/>
</dbReference>
<feature type="region of interest" description="Disordered" evidence="8">
    <location>
        <begin position="293"/>
        <end position="312"/>
    </location>
</feature>
<dbReference type="Proteomes" id="UP001153737">
    <property type="component" value="Chromosome 1"/>
</dbReference>
<evidence type="ECO:0000256" key="4">
    <source>
        <dbReference type="ARBA" id="ARBA00022734"/>
    </source>
</evidence>
<sequence length="514" mass="58436">MLYGLMVLFKKMDISVYSFFIFLFLINYTAANLVHRKFEYKYSFKPPYLAQKDGSVPFWEYGGNAIASAENVRVAPSLRSQKGAIWTKVPLSFEWWEVDISFRVTGRGRIGADGLAFWYTQNKGAYDGEVFGSSDRWNGLGLFFDSFDNDNKHNNPYIMAILNDGTKQFDHTNDGTTQQIAGCLRDFRNKPFPTRARIEYYQNTLTVLFNNGMTNNDQDYEMCFRAENVFLPKNGHFGVSAATGGLADDHDVIHFLTNSLHVPGQFQTNQVAGDDQQKLQDEYQEYQKKLEQQKEEYRKEHPDENKEPDMDDWFESDSQRELRQIFQGQNQIYGVIRDLNKKIDEIVGRQERTLSLISQQGAMVHQGAAAPPQQGGPPAPQAGFVDTIRRHEVDAVFTNQNLILSGANEIKQFVLELKQRADTILNNQARQPTAQVQSVGYDTQSLISEMRDGMNQLKQNLAQVTLKMEQAGGCPSVNCVSVTMVLVIAAGQLAVILAYNLYRDSKDNQAKKFY</sequence>
<dbReference type="FunFam" id="2.60.120.200:FF:000028">
    <property type="entry name" value="Blast:Protein ERGIC-53"/>
    <property type="match status" value="1"/>
</dbReference>
<evidence type="ECO:0000256" key="2">
    <source>
        <dbReference type="ARBA" id="ARBA00022692"/>
    </source>
</evidence>
<dbReference type="GO" id="GO:0005789">
    <property type="term" value="C:endoplasmic reticulum membrane"/>
    <property type="evidence" value="ECO:0007669"/>
    <property type="project" value="TreeGrafter"/>
</dbReference>
<reference evidence="11" key="2">
    <citation type="submission" date="2022-10" db="EMBL/GenBank/DDBJ databases">
        <authorList>
            <consortium name="ENA_rothamsted_submissions"/>
            <consortium name="culmorum"/>
            <person name="King R."/>
        </authorList>
    </citation>
    <scope>NUCLEOTIDE SEQUENCE</scope>
</reference>
<dbReference type="PANTHER" id="PTHR12223:SF28">
    <property type="entry name" value="LECTIN, MANNOSE BINDING 1 LIKE"/>
    <property type="match status" value="1"/>
</dbReference>
<proteinExistence type="predicted"/>
<keyword evidence="7" id="KW-1015">Disulfide bond</keyword>
<evidence type="ECO:0000256" key="5">
    <source>
        <dbReference type="ARBA" id="ARBA00022989"/>
    </source>
</evidence>
<evidence type="ECO:0000256" key="1">
    <source>
        <dbReference type="ARBA" id="ARBA00004151"/>
    </source>
</evidence>
<dbReference type="InterPro" id="IPR051136">
    <property type="entry name" value="Intracellular_Lectin-GPT"/>
</dbReference>
<evidence type="ECO:0000259" key="10">
    <source>
        <dbReference type="PROSITE" id="PS51328"/>
    </source>
</evidence>
<feature type="domain" description="L-type lectin-like" evidence="10">
    <location>
        <begin position="36"/>
        <end position="260"/>
    </location>
</feature>
<dbReference type="Gene3D" id="2.60.120.200">
    <property type="match status" value="1"/>
</dbReference>
<dbReference type="GO" id="GO:0006888">
    <property type="term" value="P:endoplasmic reticulum to Golgi vesicle-mediated transport"/>
    <property type="evidence" value="ECO:0007669"/>
    <property type="project" value="TreeGrafter"/>
</dbReference>
<evidence type="ECO:0000256" key="7">
    <source>
        <dbReference type="ARBA" id="ARBA00023157"/>
    </source>
</evidence>
<dbReference type="GO" id="GO:0000139">
    <property type="term" value="C:Golgi membrane"/>
    <property type="evidence" value="ECO:0007669"/>
    <property type="project" value="TreeGrafter"/>
</dbReference>
<keyword evidence="12" id="KW-1185">Reference proteome</keyword>
<dbReference type="EMBL" id="OU896707">
    <property type="protein sequence ID" value="CAH1117245.1"/>
    <property type="molecule type" value="Genomic_DNA"/>
</dbReference>
<name>A0A9P0GMD2_PHACE</name>
<comment type="subcellular location">
    <subcellularLocation>
        <location evidence="1">Endoplasmic reticulum-Golgi intermediate compartment membrane</location>
        <topology evidence="1">Single-pass type I membrane protein</topology>
    </subcellularLocation>
</comment>
<dbReference type="InterPro" id="IPR013320">
    <property type="entry name" value="ConA-like_dom_sf"/>
</dbReference>
<dbReference type="SUPFAM" id="SSF49899">
    <property type="entry name" value="Concanavalin A-like lectins/glucanases"/>
    <property type="match status" value="1"/>
</dbReference>
<dbReference type="GO" id="GO:0005537">
    <property type="term" value="F:D-mannose binding"/>
    <property type="evidence" value="ECO:0007669"/>
    <property type="project" value="TreeGrafter"/>
</dbReference>
<evidence type="ECO:0000313" key="12">
    <source>
        <dbReference type="Proteomes" id="UP001153737"/>
    </source>
</evidence>
<keyword evidence="2 9" id="KW-0812">Transmembrane</keyword>
<evidence type="ECO:0000313" key="11">
    <source>
        <dbReference type="EMBL" id="CAH1117245.1"/>
    </source>
</evidence>
<evidence type="ECO:0000256" key="8">
    <source>
        <dbReference type="SAM" id="MobiDB-lite"/>
    </source>
</evidence>
<dbReference type="InterPro" id="IPR005052">
    <property type="entry name" value="Lectin_leg"/>
</dbReference>
<keyword evidence="3" id="KW-0732">Signal</keyword>
<evidence type="ECO:0000256" key="9">
    <source>
        <dbReference type="SAM" id="Phobius"/>
    </source>
</evidence>
<organism evidence="11 12">
    <name type="scientific">Phaedon cochleariae</name>
    <name type="common">Mustard beetle</name>
    <dbReference type="NCBI Taxonomy" id="80249"/>
    <lineage>
        <taxon>Eukaryota</taxon>
        <taxon>Metazoa</taxon>
        <taxon>Ecdysozoa</taxon>
        <taxon>Arthropoda</taxon>
        <taxon>Hexapoda</taxon>
        <taxon>Insecta</taxon>
        <taxon>Pterygota</taxon>
        <taxon>Neoptera</taxon>
        <taxon>Endopterygota</taxon>
        <taxon>Coleoptera</taxon>
        <taxon>Polyphaga</taxon>
        <taxon>Cucujiformia</taxon>
        <taxon>Chrysomeloidea</taxon>
        <taxon>Chrysomelidae</taxon>
        <taxon>Chrysomelinae</taxon>
        <taxon>Chrysomelini</taxon>
        <taxon>Phaedon</taxon>
    </lineage>
</organism>
<protein>
    <recommendedName>
        <fullName evidence="10">L-type lectin-like domain-containing protein</fullName>
    </recommendedName>
</protein>